<feature type="domain" description="Bacterial type II secretion system protein E" evidence="3">
    <location>
        <begin position="101"/>
        <end position="377"/>
    </location>
</feature>
<dbReference type="AlphaFoldDB" id="A0A1H0R8S9"/>
<feature type="region of interest" description="Disordered" evidence="2">
    <location>
        <begin position="1"/>
        <end position="28"/>
    </location>
</feature>
<feature type="compositionally biased region" description="Basic and acidic residues" evidence="2">
    <location>
        <begin position="1"/>
        <end position="11"/>
    </location>
</feature>
<keyword evidence="5" id="KW-1185">Reference proteome</keyword>
<dbReference type="InterPro" id="IPR027417">
    <property type="entry name" value="P-loop_NTPase"/>
</dbReference>
<dbReference type="Gene3D" id="3.30.450.380">
    <property type="match status" value="1"/>
</dbReference>
<dbReference type="CDD" id="cd01130">
    <property type="entry name" value="VirB11-like_ATPase"/>
    <property type="match status" value="1"/>
</dbReference>
<evidence type="ECO:0000259" key="3">
    <source>
        <dbReference type="Pfam" id="PF00437"/>
    </source>
</evidence>
<proteinExistence type="inferred from homology"/>
<gene>
    <name evidence="4" type="ORF">SAMN04489867_1881</name>
</gene>
<dbReference type="EMBL" id="LT629711">
    <property type="protein sequence ID" value="SDP25917.1"/>
    <property type="molecule type" value="Genomic_DNA"/>
</dbReference>
<dbReference type="Proteomes" id="UP000199077">
    <property type="component" value="Chromosome I"/>
</dbReference>
<dbReference type="InterPro" id="IPR001482">
    <property type="entry name" value="T2SS/T4SS_dom"/>
</dbReference>
<sequence>MSLADRLESVRRSQQSATEAAAPTASERPRLVDPFATVKASVHQALLDSLGPQLYDPHLDQNELEQKVRHTLQDVIDHEDTPLSLADRTRISQEVSDEILGHGPLEPLLRDSEITEIMVNGPDQIYVERAGKLYSVETHFSSDAHLRRTIDKIVGRVGRRVDEASPLVDARLPDGSRVNAVIPPIALDGSLLTIRKFATDPFTDKDLIAFGTFTPQVRDFLSACVRGRRNIIISGGTGSGKTTLLNVVSSFIPDDERIVTIEDAAELQLHQDHVLRLESRPSNIEGRGAIPIRELVKNSLRMRPDRIVVGECRDGAALDMLQAMNTGHDGSLTTVHANSPRDSLSRLETMVLMAGVDLPVRAIREQVAGAVDMVIQQARMKDGSRRVTAISEVIGMEGDIITMQDLFSFDYSAGRDDQGRFRGVLKSNGLRPKFAEDLHDQGIELPPDLFVKGL</sequence>
<evidence type="ECO:0000256" key="1">
    <source>
        <dbReference type="ARBA" id="ARBA00006611"/>
    </source>
</evidence>
<dbReference type="GO" id="GO:0016887">
    <property type="term" value="F:ATP hydrolysis activity"/>
    <property type="evidence" value="ECO:0007669"/>
    <property type="project" value="InterPro"/>
</dbReference>
<dbReference type="PANTHER" id="PTHR30486">
    <property type="entry name" value="TWITCHING MOTILITY PROTEIN PILT"/>
    <property type="match status" value="1"/>
</dbReference>
<dbReference type="InterPro" id="IPR050921">
    <property type="entry name" value="T4SS_GSP_E_ATPase"/>
</dbReference>
<accession>A0A1H0R8S9</accession>
<dbReference type="SUPFAM" id="SSF52540">
    <property type="entry name" value="P-loop containing nucleoside triphosphate hydrolases"/>
    <property type="match status" value="1"/>
</dbReference>
<dbReference type="OrthoDB" id="9810761at2"/>
<evidence type="ECO:0000256" key="2">
    <source>
        <dbReference type="SAM" id="MobiDB-lite"/>
    </source>
</evidence>
<organism evidence="4 5">
    <name type="scientific">Pedococcus dokdonensis</name>
    <dbReference type="NCBI Taxonomy" id="443156"/>
    <lineage>
        <taxon>Bacteria</taxon>
        <taxon>Bacillati</taxon>
        <taxon>Actinomycetota</taxon>
        <taxon>Actinomycetes</taxon>
        <taxon>Micrococcales</taxon>
        <taxon>Intrasporangiaceae</taxon>
        <taxon>Pedococcus</taxon>
    </lineage>
</organism>
<name>A0A1H0R8S9_9MICO</name>
<dbReference type="PANTHER" id="PTHR30486:SF15">
    <property type="entry name" value="TYPE II_IV SECRETION SYSTEM ATPASE"/>
    <property type="match status" value="1"/>
</dbReference>
<feature type="compositionally biased region" description="Low complexity" evidence="2">
    <location>
        <begin position="14"/>
        <end position="26"/>
    </location>
</feature>
<dbReference type="Gene3D" id="3.40.50.300">
    <property type="entry name" value="P-loop containing nucleotide triphosphate hydrolases"/>
    <property type="match status" value="1"/>
</dbReference>
<protein>
    <submittedName>
        <fullName evidence="4">Pilus assembly protein CpaF</fullName>
    </submittedName>
</protein>
<comment type="similarity">
    <text evidence="1">Belongs to the GSP E family.</text>
</comment>
<dbReference type="STRING" id="443156.SAMN04489867_1881"/>
<reference evidence="5" key="1">
    <citation type="submission" date="2016-10" db="EMBL/GenBank/DDBJ databases">
        <authorList>
            <person name="Varghese N."/>
            <person name="Submissions S."/>
        </authorList>
    </citation>
    <scope>NUCLEOTIDE SEQUENCE [LARGE SCALE GENOMIC DNA]</scope>
    <source>
        <strain evidence="5">DSM 22329</strain>
    </source>
</reference>
<dbReference type="Pfam" id="PF00437">
    <property type="entry name" value="T2SSE"/>
    <property type="match status" value="1"/>
</dbReference>
<evidence type="ECO:0000313" key="4">
    <source>
        <dbReference type="EMBL" id="SDP25917.1"/>
    </source>
</evidence>
<evidence type="ECO:0000313" key="5">
    <source>
        <dbReference type="Proteomes" id="UP000199077"/>
    </source>
</evidence>
<dbReference type="RefSeq" id="WP_091784435.1">
    <property type="nucleotide sequence ID" value="NZ_LT629711.1"/>
</dbReference>